<sequence>MVAEQIVTPVWDPASVDLDEKVHFTREFEFDLFFLIQCLRALEQVDRNPDPEDPLRAAEDQTRSQVVPLIARGAVRRAETRPPARERHDQITCDARRKLNYKGVTMLSVIKTFAADKALFLGFAHLLLILSLGLCGVRGSSLREHRLRGSEADSDRENPGRLTPNADMLKALQYIESLHQRTSAQQRPSFPARFDVGHVGDAEKLRAVLRLASKPVQSDGDGEDEGEEREDKSEELLQAVLSTLQQTDKAANPLLLRPSVEEPQEGTYPRAQQKQRGIRPHEKLPLMFEDEEEGERDEEDEDPDLEQESPFKRTNENVEEKYTPQNLATLQSVFDELDKLTSAKSVNKRQDEEDEAEEDEEEDGDGDMFDVRNVAYDGAGGDAAEWRSLAEQEEEEGEEGDKPEAGRGLDYINDGEEHADEDEEEEDGGSFPAKRSDDPDDVANMVDYYLLKVLENTEEEQKRELEEEELERAERRAAQWQYRDGIDPRAVYQLLHISQKYQIPPENLLDMLNTGEMANQNKPSKTGKSSRAQDRLSQMFSRKKQKIPEATFYNRRFHGRQKTPEEQRTEQVLNILGLRGGDSRAPLRKEQQYRSSLSRLRARPAGRLGEPSPTQQRRPGTSKGSYDDGADEDELAAYLAAQMLAQFPQPTHRNNKAGQKRDDGRSLTDSLEQAVQDYLDQMDSDKSLNEKRRSEDEERGGGTQAQGLDSEEVMKLLSFLDPEDDDSGADAKTNGGI</sequence>
<dbReference type="InterPro" id="IPR038858">
    <property type="entry name" value="ScgII"/>
</dbReference>
<dbReference type="AlphaFoldDB" id="A0A4Z2CAL6"/>
<feature type="compositionally biased region" description="Acidic residues" evidence="2">
    <location>
        <begin position="288"/>
        <end position="307"/>
    </location>
</feature>
<gene>
    <name evidence="3" type="ORF">fugu_010664</name>
</gene>
<evidence type="ECO:0000313" key="3">
    <source>
        <dbReference type="EMBL" id="TNN01282.1"/>
    </source>
</evidence>
<evidence type="ECO:0000313" key="4">
    <source>
        <dbReference type="Proteomes" id="UP000516260"/>
    </source>
</evidence>
<feature type="region of interest" description="Disordered" evidence="2">
    <location>
        <begin position="646"/>
        <end position="737"/>
    </location>
</feature>
<dbReference type="Proteomes" id="UP000516260">
    <property type="component" value="Chromosome 11"/>
</dbReference>
<feature type="compositionally biased region" description="Basic and acidic residues" evidence="2">
    <location>
        <begin position="683"/>
        <end position="700"/>
    </location>
</feature>
<organism evidence="3 4">
    <name type="scientific">Takifugu bimaculatus</name>
    <dbReference type="NCBI Taxonomy" id="433685"/>
    <lineage>
        <taxon>Eukaryota</taxon>
        <taxon>Metazoa</taxon>
        <taxon>Chordata</taxon>
        <taxon>Craniata</taxon>
        <taxon>Vertebrata</taxon>
        <taxon>Euteleostomi</taxon>
        <taxon>Actinopterygii</taxon>
        <taxon>Neopterygii</taxon>
        <taxon>Teleostei</taxon>
        <taxon>Neoteleostei</taxon>
        <taxon>Acanthomorphata</taxon>
        <taxon>Eupercaria</taxon>
        <taxon>Tetraodontiformes</taxon>
        <taxon>Tetradontoidea</taxon>
        <taxon>Tetraodontidae</taxon>
        <taxon>Takifugu</taxon>
    </lineage>
</organism>
<keyword evidence="4" id="KW-1185">Reference proteome</keyword>
<dbReference type="EMBL" id="SWLE01000003">
    <property type="protein sequence ID" value="TNN01282.1"/>
    <property type="molecule type" value="Genomic_DNA"/>
</dbReference>
<feature type="compositionally biased region" description="Polar residues" evidence="2">
    <location>
        <begin position="517"/>
        <end position="540"/>
    </location>
</feature>
<dbReference type="PANTHER" id="PTHR15119">
    <property type="entry name" value="SECRETOGRANIN II"/>
    <property type="match status" value="1"/>
</dbReference>
<feature type="compositionally biased region" description="Polar residues" evidence="2">
    <location>
        <begin position="323"/>
        <end position="332"/>
    </location>
</feature>
<dbReference type="PANTHER" id="PTHR15119:SF1">
    <property type="entry name" value="SECRETOGRANIN-2-RELATED"/>
    <property type="match status" value="1"/>
</dbReference>
<feature type="compositionally biased region" description="Acidic residues" evidence="2">
    <location>
        <begin position="413"/>
        <end position="428"/>
    </location>
</feature>
<name>A0A4Z2CAL6_9TELE</name>
<keyword evidence="1" id="KW-0175">Coiled coil</keyword>
<feature type="compositionally biased region" description="Basic and acidic residues" evidence="2">
    <location>
        <begin position="581"/>
        <end position="592"/>
    </location>
</feature>
<feature type="region of interest" description="Disordered" evidence="2">
    <location>
        <begin position="248"/>
        <end position="442"/>
    </location>
</feature>
<feature type="compositionally biased region" description="Polar residues" evidence="2">
    <location>
        <begin position="612"/>
        <end position="624"/>
    </location>
</feature>
<evidence type="ECO:0000256" key="1">
    <source>
        <dbReference type="SAM" id="Coils"/>
    </source>
</evidence>
<proteinExistence type="predicted"/>
<feature type="coiled-coil region" evidence="1">
    <location>
        <begin position="451"/>
        <end position="483"/>
    </location>
</feature>
<evidence type="ECO:0008006" key="5">
    <source>
        <dbReference type="Google" id="ProtNLM"/>
    </source>
</evidence>
<protein>
    <recommendedName>
        <fullName evidence="5">Secretogranin II</fullName>
    </recommendedName>
</protein>
<feature type="compositionally biased region" description="Basic and acidic residues" evidence="2">
    <location>
        <begin position="309"/>
        <end position="322"/>
    </location>
</feature>
<feature type="compositionally biased region" description="Low complexity" evidence="2">
    <location>
        <begin position="594"/>
        <end position="609"/>
    </location>
</feature>
<comment type="caution">
    <text evidence="3">The sequence shown here is derived from an EMBL/GenBank/DDBJ whole genome shotgun (WGS) entry which is preliminary data.</text>
</comment>
<accession>A0A4Z2CAL6</accession>
<feature type="compositionally biased region" description="Acidic residues" evidence="2">
    <location>
        <begin position="352"/>
        <end position="368"/>
    </location>
</feature>
<feature type="region of interest" description="Disordered" evidence="2">
    <location>
        <begin position="517"/>
        <end position="629"/>
    </location>
</feature>
<feature type="region of interest" description="Disordered" evidence="2">
    <location>
        <begin position="210"/>
        <end position="233"/>
    </location>
</feature>
<reference evidence="3 4" key="1">
    <citation type="submission" date="2019-04" db="EMBL/GenBank/DDBJ databases">
        <title>The sequence and de novo assembly of Takifugu bimaculatus genome using PacBio and Hi-C technologies.</title>
        <authorList>
            <person name="Xu P."/>
            <person name="Liu B."/>
            <person name="Zhou Z."/>
        </authorList>
    </citation>
    <scope>NUCLEOTIDE SEQUENCE [LARGE SCALE GENOMIC DNA]</scope>
    <source>
        <strain evidence="3">TB-2018</strain>
        <tissue evidence="3">Muscle</tissue>
    </source>
</reference>
<evidence type="ECO:0000256" key="2">
    <source>
        <dbReference type="SAM" id="MobiDB-lite"/>
    </source>
</evidence>